<keyword evidence="2" id="KW-1185">Reference proteome</keyword>
<reference evidence="1 2" key="1">
    <citation type="journal article" date="2022" name="Plant J.">
        <title>Chromosome-level genome of Camellia lanceoleosa provides a valuable resource for understanding genome evolution and self-incompatibility.</title>
        <authorList>
            <person name="Gong W."/>
            <person name="Xiao S."/>
            <person name="Wang L."/>
            <person name="Liao Z."/>
            <person name="Chang Y."/>
            <person name="Mo W."/>
            <person name="Hu G."/>
            <person name="Li W."/>
            <person name="Zhao G."/>
            <person name="Zhu H."/>
            <person name="Hu X."/>
            <person name="Ji K."/>
            <person name="Xiang X."/>
            <person name="Song Q."/>
            <person name="Yuan D."/>
            <person name="Jin S."/>
            <person name="Zhang L."/>
        </authorList>
    </citation>
    <scope>NUCLEOTIDE SEQUENCE [LARGE SCALE GENOMIC DNA]</scope>
    <source>
        <strain evidence="1">SQ_2022a</strain>
    </source>
</reference>
<protein>
    <submittedName>
        <fullName evidence="1">Anthocyanidin reductase</fullName>
    </submittedName>
</protein>
<evidence type="ECO:0000313" key="2">
    <source>
        <dbReference type="Proteomes" id="UP001060215"/>
    </source>
</evidence>
<sequence length="201" mass="21708">MFVFPSDCSLPIYSFSPTGPVLFSDYNNTPDSTESDVLSTTTTGEDDVEAEISFSKLFMRANPNRKSLCTDTSHRDCTRDCPEVSSPKAELIDPALKGTLNILGSCAKSPTVKRVVLTSSMAAVTCTGRPRTPDEITNETWFSNLEFCKEKISPSPTTYESTQALGDSSSSSSPTLHPGLSTVELESTNSNTVRIPLVECS</sequence>
<organism evidence="1 2">
    <name type="scientific">Camellia lanceoleosa</name>
    <dbReference type="NCBI Taxonomy" id="1840588"/>
    <lineage>
        <taxon>Eukaryota</taxon>
        <taxon>Viridiplantae</taxon>
        <taxon>Streptophyta</taxon>
        <taxon>Embryophyta</taxon>
        <taxon>Tracheophyta</taxon>
        <taxon>Spermatophyta</taxon>
        <taxon>Magnoliopsida</taxon>
        <taxon>eudicotyledons</taxon>
        <taxon>Gunneridae</taxon>
        <taxon>Pentapetalae</taxon>
        <taxon>asterids</taxon>
        <taxon>Ericales</taxon>
        <taxon>Theaceae</taxon>
        <taxon>Camellia</taxon>
    </lineage>
</organism>
<evidence type="ECO:0000313" key="1">
    <source>
        <dbReference type="EMBL" id="KAI7983619.1"/>
    </source>
</evidence>
<comment type="caution">
    <text evidence="1">The sequence shown here is derived from an EMBL/GenBank/DDBJ whole genome shotgun (WGS) entry which is preliminary data.</text>
</comment>
<accession>A0ACC0F4R7</accession>
<dbReference type="EMBL" id="CM045768">
    <property type="protein sequence ID" value="KAI7983619.1"/>
    <property type="molecule type" value="Genomic_DNA"/>
</dbReference>
<name>A0ACC0F4R7_9ERIC</name>
<gene>
    <name evidence="1" type="ORF">LOK49_LG15G02127</name>
</gene>
<dbReference type="Proteomes" id="UP001060215">
    <property type="component" value="Chromosome 11"/>
</dbReference>
<proteinExistence type="predicted"/>